<dbReference type="EMBL" id="JACEIK010001510">
    <property type="protein sequence ID" value="MCD7469954.1"/>
    <property type="molecule type" value="Genomic_DNA"/>
</dbReference>
<feature type="region of interest" description="Disordered" evidence="1">
    <location>
        <begin position="54"/>
        <end position="80"/>
    </location>
</feature>
<feature type="compositionally biased region" description="Low complexity" evidence="1">
    <location>
        <begin position="54"/>
        <end position="67"/>
    </location>
</feature>
<accession>A0ABS8TGE1</accession>
<organism evidence="2 3">
    <name type="scientific">Datura stramonium</name>
    <name type="common">Jimsonweed</name>
    <name type="synonym">Common thornapple</name>
    <dbReference type="NCBI Taxonomy" id="4076"/>
    <lineage>
        <taxon>Eukaryota</taxon>
        <taxon>Viridiplantae</taxon>
        <taxon>Streptophyta</taxon>
        <taxon>Embryophyta</taxon>
        <taxon>Tracheophyta</taxon>
        <taxon>Spermatophyta</taxon>
        <taxon>Magnoliopsida</taxon>
        <taxon>eudicotyledons</taxon>
        <taxon>Gunneridae</taxon>
        <taxon>Pentapetalae</taxon>
        <taxon>asterids</taxon>
        <taxon>lamiids</taxon>
        <taxon>Solanales</taxon>
        <taxon>Solanaceae</taxon>
        <taxon>Solanoideae</taxon>
        <taxon>Datureae</taxon>
        <taxon>Datura</taxon>
    </lineage>
</organism>
<reference evidence="2 3" key="1">
    <citation type="journal article" date="2021" name="BMC Genomics">
        <title>Datura genome reveals duplications of psychoactive alkaloid biosynthetic genes and high mutation rate following tissue culture.</title>
        <authorList>
            <person name="Rajewski A."/>
            <person name="Carter-House D."/>
            <person name="Stajich J."/>
            <person name="Litt A."/>
        </authorList>
    </citation>
    <scope>NUCLEOTIDE SEQUENCE [LARGE SCALE GENOMIC DNA]</scope>
    <source>
        <strain evidence="2">AR-01</strain>
    </source>
</reference>
<protein>
    <submittedName>
        <fullName evidence="2">Uncharacterized protein</fullName>
    </submittedName>
</protein>
<evidence type="ECO:0000313" key="2">
    <source>
        <dbReference type="EMBL" id="MCD7469954.1"/>
    </source>
</evidence>
<sequence>MCGCCCHTKGNCYKLIGYLADWNQRRKTSYGNGNPNYNARRHGNQGYGNYDTHGGQHNSSNQSSFSSAINTFGGHGDQNGSETLDLPLSADMLSPVDQHKDTTVSQNVTVLVKPDSLQPIEPLRGTSRMLKLPIWMKDYIDPERGQGSRYPLANYLSYDSTTPVYCLERD</sequence>
<proteinExistence type="predicted"/>
<comment type="caution">
    <text evidence="2">The sequence shown here is derived from an EMBL/GenBank/DDBJ whole genome shotgun (WGS) entry which is preliminary data.</text>
</comment>
<keyword evidence="3" id="KW-1185">Reference proteome</keyword>
<name>A0ABS8TGE1_DATST</name>
<evidence type="ECO:0000313" key="3">
    <source>
        <dbReference type="Proteomes" id="UP000823775"/>
    </source>
</evidence>
<evidence type="ECO:0000256" key="1">
    <source>
        <dbReference type="SAM" id="MobiDB-lite"/>
    </source>
</evidence>
<gene>
    <name evidence="2" type="ORF">HAX54_009448</name>
</gene>
<dbReference type="Proteomes" id="UP000823775">
    <property type="component" value="Unassembled WGS sequence"/>
</dbReference>